<feature type="compositionally biased region" description="Low complexity" evidence="2">
    <location>
        <begin position="507"/>
        <end position="527"/>
    </location>
</feature>
<dbReference type="PANTHER" id="PTHR14429:SF22">
    <property type="entry name" value="AGAP013055-PA"/>
    <property type="match status" value="1"/>
</dbReference>
<feature type="compositionally biased region" description="Polar residues" evidence="2">
    <location>
        <begin position="801"/>
        <end position="810"/>
    </location>
</feature>
<dbReference type="Proteomes" id="UP001153620">
    <property type="component" value="Chromosome 2"/>
</dbReference>
<feature type="region of interest" description="Disordered" evidence="2">
    <location>
        <begin position="966"/>
        <end position="1035"/>
    </location>
</feature>
<feature type="compositionally biased region" description="Low complexity" evidence="2">
    <location>
        <begin position="239"/>
        <end position="261"/>
    </location>
</feature>
<gene>
    <name evidence="3" type="ORF">CHIRRI_LOCUS5267</name>
</gene>
<reference evidence="3" key="2">
    <citation type="submission" date="2022-10" db="EMBL/GenBank/DDBJ databases">
        <authorList>
            <consortium name="ENA_rothamsted_submissions"/>
            <consortium name="culmorum"/>
            <person name="King R."/>
        </authorList>
    </citation>
    <scope>NUCLEOTIDE SEQUENCE</scope>
</reference>
<evidence type="ECO:0000313" key="4">
    <source>
        <dbReference type="Proteomes" id="UP001153620"/>
    </source>
</evidence>
<feature type="compositionally biased region" description="Low complexity" evidence="2">
    <location>
        <begin position="735"/>
        <end position="750"/>
    </location>
</feature>
<feature type="compositionally biased region" description="Low complexity" evidence="2">
    <location>
        <begin position="899"/>
        <end position="921"/>
    </location>
</feature>
<feature type="compositionally biased region" description="Low complexity" evidence="2">
    <location>
        <begin position="708"/>
        <end position="728"/>
    </location>
</feature>
<feature type="compositionally biased region" description="Low complexity" evidence="2">
    <location>
        <begin position="402"/>
        <end position="464"/>
    </location>
</feature>
<dbReference type="Pfam" id="PF15336">
    <property type="entry name" value="Auts2"/>
    <property type="match status" value="1"/>
</dbReference>
<feature type="region of interest" description="Disordered" evidence="2">
    <location>
        <begin position="1"/>
        <end position="58"/>
    </location>
</feature>
<dbReference type="PANTHER" id="PTHR14429">
    <property type="entry name" value="FIBROSIN FAMILY MEMBER"/>
    <property type="match status" value="1"/>
</dbReference>
<protein>
    <submittedName>
        <fullName evidence="3">Uncharacterized protein</fullName>
    </submittedName>
</protein>
<feature type="region of interest" description="Disordered" evidence="2">
    <location>
        <begin position="678"/>
        <end position="760"/>
    </location>
</feature>
<accession>A0A9N9RSR7</accession>
<reference evidence="3" key="1">
    <citation type="submission" date="2022-01" db="EMBL/GenBank/DDBJ databases">
        <authorList>
            <person name="King R."/>
        </authorList>
    </citation>
    <scope>NUCLEOTIDE SEQUENCE</scope>
</reference>
<name>A0A9N9RSR7_9DIPT</name>
<dbReference type="EMBL" id="OU895878">
    <property type="protein sequence ID" value="CAG9802355.1"/>
    <property type="molecule type" value="Genomic_DNA"/>
</dbReference>
<feature type="region of interest" description="Disordered" evidence="2">
    <location>
        <begin position="507"/>
        <end position="599"/>
    </location>
</feature>
<feature type="region of interest" description="Disordered" evidence="2">
    <location>
        <begin position="1047"/>
        <end position="1078"/>
    </location>
</feature>
<evidence type="ECO:0000256" key="2">
    <source>
        <dbReference type="SAM" id="MobiDB-lite"/>
    </source>
</evidence>
<feature type="compositionally biased region" description="Basic and acidic residues" evidence="2">
    <location>
        <begin position="1407"/>
        <end position="1420"/>
    </location>
</feature>
<feature type="compositionally biased region" description="Basic residues" evidence="2">
    <location>
        <begin position="47"/>
        <end position="58"/>
    </location>
</feature>
<evidence type="ECO:0000313" key="3">
    <source>
        <dbReference type="EMBL" id="CAG9802355.1"/>
    </source>
</evidence>
<sequence>MEIDVKQSKQRNKRRERAQRMQAERDKDADGVGIVDGDSADEDSKKPIRPPQRRKKANIFKEPSPILEEDVVDGFAILSFKSYEDLEYAIKLANKRNEKRLSAITELTTIMLEDKLPKIDTGQIKDEHGDGRDREREWNYKNNNHHITHTTNNIAFNHDPGTSDDSGRASERLTTSSVAQRDQDSSRDRLSDASSRCSSGKGYICDSEGDDDKNQQQQQGSTGDAASVNAQSPKSAAVNSNNNNNNNSNSSSNNNNNNNNNIVKPSESPPATSTATAPKQASDGGSTTASTTTSAAVVPRKPVDSFQTTGVPLSNGPLGLGGSLSPVPCQPSNSGPAPNPSPAPAALPPPSLPFATTPLQVNNEPLSTHLTSLPNHVGSIQNNGQQTSTTTATIPNGKVPASSTVNNNNNKLPTTCTTTSLSSPNSKQTMVSSPSAGSSPGGQMTTTTTVTSNNNNNSNSSNNSSKKHSPTISNLLAPATSTVTTTSNVQLQQQQAPITTSVMAIPSPVSSTSSLSSISIPSRLGSSTPPVTPASNVNANLINTPTSTAQTPPTSMQPQQQQQIQQQTPQIQSTQHQQSQPQQPQPPSIQSQSMPQHPTIDQMTNQQLQSMSNASLLPTSLGMPPTLNGPGIPTMMGLGGLGPLGHLAAPPYRALYPYGLYSPYGMAPHPYGAMPPTPIAPPALSPRSSENRRDSSPLVLSKPIKSVTPNSNSQPTNNLQSSSNSTTPAGPNYISSSSAATNSPRSFSPSSRERDNFRQVDMRSMRSYENSPNMLYYGSYSVSSLSSKSTTVTPSSSVISYNNTGPSGQPTSANMPPIMGNSASLLSPYGLSGQSPVITSSAASSLYTGSSLSYPTKIPGFPPPSSWPPPLSSASNMSSPIMTTMAGPGLSGRPTPITPTSVAQQQQQQQPSFGPSPSFAAPLPPPSAVPTSVASVNSHPFSAESLLTNKPDQADLLRRELDNRFLDRSGLNQPPSVSIPTSSMSQSPVSSAIASIPTSSSSRPSAQATPPGSANNSNPGSNSGSAPTTPTAQQSASNIPFLRQELHHHQHQHTHLHQHQHQHQALLPGAPSASIFPPPLFKDIPKIGAGDSPFYRTAPLMGMPPYPYPSGILHPGLSGPTQFVPPSHLQSFVPKQQGPPAVVDPTKPKQVKTGRWNAMHVRIAWEIYHHQAKQNPEKASSAAGVKPEQMLRPMYPPPSSPSVRQHEMTQPPSFPQTAPPSMQGRPFDPMTANFLSSPSGLGTYIFLLNLGVSPFGRYGSPFASPFGGLSPYAREMQLGGPLDPWRNSALSRNMGNMGNMGYPPPPQALTAAWPMKPDPGLDAARREAEERERQMREREERDRQRREREEKERKEREREEKLRKEQQEREQRERERERKEKERREMERREMERERMLQQQRLNDSAKLVRDRSPLRNGDSDIRIKEEPRKDEAEMLMRTDPRYQMAAWQMASRNPTHMLPPPHLTRGGMIGPPGSFVGLPSHYPPTPGWPPGLDPYRDPYRLMDPMLRSYPMNPMLDAMRAEEAKAYAQATALYRGKDPSPVPQQGHPPTVPSPHHRLPPNGPMKPPSVGPLPITANDMHKKEDAPR</sequence>
<feature type="compositionally biased region" description="Pro residues" evidence="2">
    <location>
        <begin position="337"/>
        <end position="352"/>
    </location>
</feature>
<feature type="region of interest" description="Disordered" evidence="2">
    <location>
        <begin position="1535"/>
        <end position="1587"/>
    </location>
</feature>
<feature type="compositionally biased region" description="Basic residues" evidence="2">
    <location>
        <begin position="1047"/>
        <end position="1062"/>
    </location>
</feature>
<feature type="compositionally biased region" description="Polar residues" evidence="2">
    <location>
        <begin position="357"/>
        <end position="394"/>
    </location>
</feature>
<feature type="region of interest" description="Disordered" evidence="2">
    <location>
        <begin position="787"/>
        <end position="810"/>
    </location>
</feature>
<evidence type="ECO:0000256" key="1">
    <source>
        <dbReference type="ARBA" id="ARBA00022553"/>
    </source>
</evidence>
<feature type="region of interest" description="Disordered" evidence="2">
    <location>
        <begin position="1302"/>
        <end position="1420"/>
    </location>
</feature>
<feature type="compositionally biased region" description="Polar residues" evidence="2">
    <location>
        <begin position="533"/>
        <end position="543"/>
    </location>
</feature>
<feature type="compositionally biased region" description="Basic and acidic residues" evidence="2">
    <location>
        <begin position="1578"/>
        <end position="1587"/>
    </location>
</feature>
<proteinExistence type="predicted"/>
<dbReference type="OrthoDB" id="10060000at2759"/>
<feature type="compositionally biased region" description="Basic and acidic residues" evidence="2">
    <location>
        <begin position="181"/>
        <end position="191"/>
    </location>
</feature>
<feature type="region of interest" description="Disordered" evidence="2">
    <location>
        <begin position="1172"/>
        <end position="1222"/>
    </location>
</feature>
<feature type="compositionally biased region" description="Low complexity" evidence="2">
    <location>
        <begin position="974"/>
        <end position="1027"/>
    </location>
</feature>
<feature type="compositionally biased region" description="Basic residues" evidence="2">
    <location>
        <begin position="8"/>
        <end position="17"/>
    </location>
</feature>
<keyword evidence="1" id="KW-0597">Phosphoprotein</keyword>
<feature type="compositionally biased region" description="Low complexity" evidence="2">
    <location>
        <begin position="787"/>
        <end position="800"/>
    </location>
</feature>
<organism evidence="3 4">
    <name type="scientific">Chironomus riparius</name>
    <dbReference type="NCBI Taxonomy" id="315576"/>
    <lineage>
        <taxon>Eukaryota</taxon>
        <taxon>Metazoa</taxon>
        <taxon>Ecdysozoa</taxon>
        <taxon>Arthropoda</taxon>
        <taxon>Hexapoda</taxon>
        <taxon>Insecta</taxon>
        <taxon>Pterygota</taxon>
        <taxon>Neoptera</taxon>
        <taxon>Endopterygota</taxon>
        <taxon>Diptera</taxon>
        <taxon>Nematocera</taxon>
        <taxon>Chironomoidea</taxon>
        <taxon>Chironomidae</taxon>
        <taxon>Chironominae</taxon>
        <taxon>Chironomus</taxon>
    </lineage>
</organism>
<feature type="compositionally biased region" description="Polar residues" evidence="2">
    <location>
        <begin position="220"/>
        <end position="238"/>
    </location>
</feature>
<feature type="compositionally biased region" description="Low complexity" evidence="2">
    <location>
        <begin position="286"/>
        <end position="296"/>
    </location>
</feature>
<feature type="compositionally biased region" description="Low complexity" evidence="2">
    <location>
        <begin position="310"/>
        <end position="336"/>
    </location>
</feature>
<dbReference type="InterPro" id="IPR023246">
    <property type="entry name" value="AUTS2"/>
</dbReference>
<feature type="compositionally biased region" description="Pro residues" evidence="2">
    <location>
        <begin position="1560"/>
        <end position="1570"/>
    </location>
</feature>
<feature type="region of interest" description="Disordered" evidence="2">
    <location>
        <begin position="149"/>
        <end position="472"/>
    </location>
</feature>
<feature type="compositionally biased region" description="Basic and acidic residues" evidence="2">
    <location>
        <begin position="18"/>
        <end position="30"/>
    </location>
</feature>
<feature type="compositionally biased region" description="Basic and acidic residues" evidence="2">
    <location>
        <begin position="1323"/>
        <end position="1396"/>
    </location>
</feature>
<feature type="compositionally biased region" description="Basic and acidic residues" evidence="2">
    <location>
        <begin position="751"/>
        <end position="760"/>
    </location>
</feature>
<keyword evidence="4" id="KW-1185">Reference proteome</keyword>
<feature type="region of interest" description="Disordered" evidence="2">
    <location>
        <begin position="882"/>
        <end position="935"/>
    </location>
</feature>
<feature type="compositionally biased region" description="Low complexity" evidence="2">
    <location>
        <begin position="544"/>
        <end position="598"/>
    </location>
</feature>
<feature type="compositionally biased region" description="Polar residues" evidence="2">
    <location>
        <begin position="269"/>
        <end position="285"/>
    </location>
</feature>